<feature type="domain" description="WIT1/2 N-terminal helical bundle" evidence="1">
    <location>
        <begin position="32"/>
        <end position="94"/>
    </location>
</feature>
<dbReference type="Pfam" id="PF26581">
    <property type="entry name" value="WIT1_2_N"/>
    <property type="match status" value="1"/>
</dbReference>
<dbReference type="InterPro" id="IPR039976">
    <property type="entry name" value="WIT1/WIT2"/>
</dbReference>
<dbReference type="PANTHER" id="PTHR35705">
    <property type="entry name" value="WPP DOMAIN-INTERACTING TAIL-ANCHORED PROTEIN 1"/>
    <property type="match status" value="1"/>
</dbReference>
<dbReference type="InterPro" id="IPR058610">
    <property type="entry name" value="WIT1_2_N"/>
</dbReference>
<evidence type="ECO:0000259" key="1">
    <source>
        <dbReference type="Pfam" id="PF26581"/>
    </source>
</evidence>
<dbReference type="PANTHER" id="PTHR35705:SF1">
    <property type="entry name" value="WPP DOMAIN-INTERACTING TAIL-ANCHORED PROTEIN 1"/>
    <property type="match status" value="1"/>
</dbReference>
<gene>
    <name evidence="2" type="ORF">F511_29507</name>
</gene>
<dbReference type="Proteomes" id="UP000250235">
    <property type="component" value="Unassembled WGS sequence"/>
</dbReference>
<evidence type="ECO:0000313" key="3">
    <source>
        <dbReference type="Proteomes" id="UP000250235"/>
    </source>
</evidence>
<reference evidence="2 3" key="1">
    <citation type="journal article" date="2015" name="Proc. Natl. Acad. Sci. U.S.A.">
        <title>The resurrection genome of Boea hygrometrica: A blueprint for survival of dehydration.</title>
        <authorList>
            <person name="Xiao L."/>
            <person name="Yang G."/>
            <person name="Zhang L."/>
            <person name="Yang X."/>
            <person name="Zhao S."/>
            <person name="Ji Z."/>
            <person name="Zhou Q."/>
            <person name="Hu M."/>
            <person name="Wang Y."/>
            <person name="Chen M."/>
            <person name="Xu Y."/>
            <person name="Jin H."/>
            <person name="Xiao X."/>
            <person name="Hu G."/>
            <person name="Bao F."/>
            <person name="Hu Y."/>
            <person name="Wan P."/>
            <person name="Li L."/>
            <person name="Deng X."/>
            <person name="Kuang T."/>
            <person name="Xiang C."/>
            <person name="Zhu J.K."/>
            <person name="Oliver M.J."/>
            <person name="He Y."/>
        </authorList>
    </citation>
    <scope>NUCLEOTIDE SEQUENCE [LARGE SCALE GENOMIC DNA]</scope>
    <source>
        <strain evidence="3">cv. XS01</strain>
    </source>
</reference>
<dbReference type="EMBL" id="KQ999312">
    <property type="protein sequence ID" value="KZV41980.1"/>
    <property type="molecule type" value="Genomic_DNA"/>
</dbReference>
<organism evidence="2 3">
    <name type="scientific">Dorcoceras hygrometricum</name>
    <dbReference type="NCBI Taxonomy" id="472368"/>
    <lineage>
        <taxon>Eukaryota</taxon>
        <taxon>Viridiplantae</taxon>
        <taxon>Streptophyta</taxon>
        <taxon>Embryophyta</taxon>
        <taxon>Tracheophyta</taxon>
        <taxon>Spermatophyta</taxon>
        <taxon>Magnoliopsida</taxon>
        <taxon>eudicotyledons</taxon>
        <taxon>Gunneridae</taxon>
        <taxon>Pentapetalae</taxon>
        <taxon>asterids</taxon>
        <taxon>lamiids</taxon>
        <taxon>Lamiales</taxon>
        <taxon>Gesneriaceae</taxon>
        <taxon>Didymocarpoideae</taxon>
        <taxon>Trichosporeae</taxon>
        <taxon>Loxocarpinae</taxon>
        <taxon>Dorcoceras</taxon>
    </lineage>
</organism>
<name>A0A2Z7CBE3_9LAMI</name>
<keyword evidence="3" id="KW-1185">Reference proteome</keyword>
<dbReference type="OrthoDB" id="1936068at2759"/>
<accession>A0A2Z7CBE3</accession>
<protein>
    <submittedName>
        <fullName evidence="2">WPP domain-interacting tail-anchored protein 1-like</fullName>
    </submittedName>
</protein>
<sequence length="108" mass="12015">MNEGSGEMEAESNNVDSLEVVSSRGDIVEELDSASKSLTRVLDLACCSEKLVNLDILAMHVAENDFDASSLEGEHALEGSVEKAFQFDLYMGFWTLKSENWILFCWIC</sequence>
<evidence type="ECO:0000313" key="2">
    <source>
        <dbReference type="EMBL" id="KZV41980.1"/>
    </source>
</evidence>
<proteinExistence type="predicted"/>
<dbReference type="AlphaFoldDB" id="A0A2Z7CBE3"/>